<reference evidence="3 4" key="1">
    <citation type="submission" date="2017-04" db="EMBL/GenBank/DDBJ databases">
        <title>The genome sequence of Weissella cibaria isolated from wild Drosophila.</title>
        <authorList>
            <person name="Ricks N.J."/>
            <person name="Carroll C."/>
            <person name="Walters A."/>
            <person name="Newell P.D."/>
            <person name="Chaston J.M."/>
        </authorList>
    </citation>
    <scope>NUCLEOTIDE SEQUENCE [LARGE SCALE GENOMIC DNA]</scope>
    <source>
        <strain evidence="3 4">DmW_103</strain>
    </source>
</reference>
<organism evidence="3 4">
    <name type="scientific">Weissella cibaria</name>
    <dbReference type="NCBI Taxonomy" id="137591"/>
    <lineage>
        <taxon>Bacteria</taxon>
        <taxon>Bacillati</taxon>
        <taxon>Bacillota</taxon>
        <taxon>Bacilli</taxon>
        <taxon>Lactobacillales</taxon>
        <taxon>Lactobacillaceae</taxon>
        <taxon>Weissella</taxon>
    </lineage>
</organism>
<dbReference type="EMBL" id="NDXJ01000005">
    <property type="protein sequence ID" value="OSP89681.1"/>
    <property type="molecule type" value="Genomic_DNA"/>
</dbReference>
<gene>
    <name evidence="3" type="ORF">B9D04_03935</name>
</gene>
<comment type="caution">
    <text evidence="3">The sequence shown here is derived from an EMBL/GenBank/DDBJ whole genome shotgun (WGS) entry which is preliminary data.</text>
</comment>
<sequence length="336" mass="37669">MQHVKVKYSQKPHLKKGAGWFGKSFYRYRVWQDNHRYNYYDRHRRNVAIRLGGLLVIGVGILGYSAVAPRPSSTVGTKLNTPVSFGNQGKNAQLTSQVFNPKTGTLQLGVKFTGSADMLVSDVNMNRFKLTFDGDRFIKKGQSQVNIIPTSDTTLVVQFVKLRKGFQDVRVNIRDTSLDAANITAADRVGDDDNKTTKQKAQVGTLIVNNDNKLTRNNTQPVDSQKTLVLAQTKSEITDQKRLIQNNKSAITKWQKAITQRTENSRATRKEMSQMNAEEIAQAEELISNNDSAITDIKTNIARAKSNISSANDKIKTLQKLYKKQQNGNLKVAKVH</sequence>
<evidence type="ECO:0000313" key="3">
    <source>
        <dbReference type="EMBL" id="OSP89681.1"/>
    </source>
</evidence>
<keyword evidence="2" id="KW-0812">Transmembrane</keyword>
<dbReference type="Proteomes" id="UP000193588">
    <property type="component" value="Unassembled WGS sequence"/>
</dbReference>
<evidence type="ECO:0000256" key="1">
    <source>
        <dbReference type="SAM" id="Coils"/>
    </source>
</evidence>
<evidence type="ECO:0000256" key="2">
    <source>
        <dbReference type="SAM" id="Phobius"/>
    </source>
</evidence>
<dbReference type="RefSeq" id="WP_085638048.1">
    <property type="nucleotide sequence ID" value="NZ_JABXJP010000006.1"/>
</dbReference>
<accession>A0A1X4JLR6</accession>
<keyword evidence="1" id="KW-0175">Coiled coil</keyword>
<feature type="transmembrane region" description="Helical" evidence="2">
    <location>
        <begin position="47"/>
        <end position="67"/>
    </location>
</feature>
<evidence type="ECO:0000313" key="4">
    <source>
        <dbReference type="Proteomes" id="UP000193588"/>
    </source>
</evidence>
<protein>
    <submittedName>
        <fullName evidence="3">Uncharacterized protein</fullName>
    </submittedName>
</protein>
<keyword evidence="2" id="KW-0472">Membrane</keyword>
<dbReference type="AlphaFoldDB" id="A0A1X4JLR6"/>
<keyword evidence="2" id="KW-1133">Transmembrane helix</keyword>
<proteinExistence type="predicted"/>
<feature type="coiled-coil region" evidence="1">
    <location>
        <begin position="294"/>
        <end position="321"/>
    </location>
</feature>
<name>A0A1X4JLR6_9LACO</name>